<dbReference type="InterPro" id="IPR007295">
    <property type="entry name" value="DUF402"/>
</dbReference>
<name>A0ABU7SJ62_9ACTN</name>
<evidence type="ECO:0000259" key="2">
    <source>
        <dbReference type="Pfam" id="PF04167"/>
    </source>
</evidence>
<sequence>MTVRDNGNGGGGEVLAVGQPVTVRLVKAPRPDLCYPASVLSDDGIHLVVRAPWGKDVVRDMGFVQFVPGDVWTEHYWRDRWYSVKEVYDAAGTLKGWYCDVSRPATVRDGVVVVPDLDLDLWVSADLSQLLRLDEDEFVASGLPEREPQTAARARQALDELAELAVSGFDTITSR</sequence>
<evidence type="ECO:0000256" key="1">
    <source>
        <dbReference type="ARBA" id="ARBA00022801"/>
    </source>
</evidence>
<accession>A0ABU7SJ62</accession>
<protein>
    <submittedName>
        <fullName evidence="3">DUF402 domain-containing protein</fullName>
    </submittedName>
</protein>
<feature type="domain" description="DUF402" evidence="2">
    <location>
        <begin position="63"/>
        <end position="164"/>
    </location>
</feature>
<evidence type="ECO:0000313" key="3">
    <source>
        <dbReference type="EMBL" id="MEE6309998.1"/>
    </source>
</evidence>
<gene>
    <name evidence="3" type="ORF">V1634_24500</name>
</gene>
<dbReference type="PANTHER" id="PTHR39159">
    <property type="match status" value="1"/>
</dbReference>
<keyword evidence="4" id="KW-1185">Reference proteome</keyword>
<dbReference type="PANTHER" id="PTHR39159:SF1">
    <property type="entry name" value="UPF0374 PROTEIN YGAC"/>
    <property type="match status" value="1"/>
</dbReference>
<comment type="caution">
    <text evidence="3">The sequence shown here is derived from an EMBL/GenBank/DDBJ whole genome shotgun (WGS) entry which is preliminary data.</text>
</comment>
<organism evidence="3 4">
    <name type="scientific">Plantactinospora veratri</name>
    <dbReference type="NCBI Taxonomy" id="1436122"/>
    <lineage>
        <taxon>Bacteria</taxon>
        <taxon>Bacillati</taxon>
        <taxon>Actinomycetota</taxon>
        <taxon>Actinomycetes</taxon>
        <taxon>Micromonosporales</taxon>
        <taxon>Micromonosporaceae</taxon>
        <taxon>Plantactinospora</taxon>
    </lineage>
</organism>
<dbReference type="InterPro" id="IPR050212">
    <property type="entry name" value="Ntdp-like"/>
</dbReference>
<dbReference type="SUPFAM" id="SSF159234">
    <property type="entry name" value="FomD-like"/>
    <property type="match status" value="1"/>
</dbReference>
<evidence type="ECO:0000313" key="4">
    <source>
        <dbReference type="Proteomes" id="UP001339911"/>
    </source>
</evidence>
<proteinExistence type="predicted"/>
<dbReference type="Pfam" id="PF04167">
    <property type="entry name" value="DUF402"/>
    <property type="match status" value="1"/>
</dbReference>
<dbReference type="Proteomes" id="UP001339911">
    <property type="component" value="Unassembled WGS sequence"/>
</dbReference>
<dbReference type="EMBL" id="JAZGQL010000020">
    <property type="protein sequence ID" value="MEE6309998.1"/>
    <property type="molecule type" value="Genomic_DNA"/>
</dbReference>
<dbReference type="RefSeq" id="WP_331210225.1">
    <property type="nucleotide sequence ID" value="NZ_JAZGQL010000020.1"/>
</dbReference>
<keyword evidence="1" id="KW-0378">Hydrolase</keyword>
<dbReference type="InterPro" id="IPR035930">
    <property type="entry name" value="FomD-like_sf"/>
</dbReference>
<dbReference type="Gene3D" id="2.40.380.10">
    <property type="entry name" value="FomD-like"/>
    <property type="match status" value="1"/>
</dbReference>
<reference evidence="3 4" key="1">
    <citation type="submission" date="2024-01" db="EMBL/GenBank/DDBJ databases">
        <title>Genome insights into Plantactinospora veratri sp. nov.</title>
        <authorList>
            <person name="Wang L."/>
        </authorList>
    </citation>
    <scope>NUCLEOTIDE SEQUENCE [LARGE SCALE GENOMIC DNA]</scope>
    <source>
        <strain evidence="3 4">NEAU-FHS4</strain>
    </source>
</reference>